<dbReference type="Gene3D" id="3.30.200.20">
    <property type="entry name" value="Phosphorylase Kinase, domain 1"/>
    <property type="match status" value="1"/>
</dbReference>
<comment type="caution">
    <text evidence="3">The sequence shown here is derived from an EMBL/GenBank/DDBJ whole genome shotgun (WGS) entry which is preliminary data.</text>
</comment>
<evidence type="ECO:0000313" key="4">
    <source>
        <dbReference type="Proteomes" id="UP001499987"/>
    </source>
</evidence>
<feature type="compositionally biased region" description="Low complexity" evidence="1">
    <location>
        <begin position="116"/>
        <end position="139"/>
    </location>
</feature>
<feature type="compositionally biased region" description="Low complexity" evidence="1">
    <location>
        <begin position="152"/>
        <end position="174"/>
    </location>
</feature>
<feature type="region of interest" description="Disordered" evidence="1">
    <location>
        <begin position="23"/>
        <end position="139"/>
    </location>
</feature>
<dbReference type="InterPro" id="IPR011009">
    <property type="entry name" value="Kinase-like_dom_sf"/>
</dbReference>
<dbReference type="GO" id="GO:0016301">
    <property type="term" value="F:kinase activity"/>
    <property type="evidence" value="ECO:0007669"/>
    <property type="project" value="UniProtKB-KW"/>
</dbReference>
<dbReference type="Gene3D" id="1.10.510.10">
    <property type="entry name" value="Transferase(Phosphotransferase) domain 1"/>
    <property type="match status" value="1"/>
</dbReference>
<feature type="compositionally biased region" description="Low complexity" evidence="1">
    <location>
        <begin position="474"/>
        <end position="484"/>
    </location>
</feature>
<dbReference type="InterPro" id="IPR000719">
    <property type="entry name" value="Prot_kinase_dom"/>
</dbReference>
<keyword evidence="3" id="KW-0418">Kinase</keyword>
<protein>
    <submittedName>
        <fullName evidence="3">Protein kinase family protein</fullName>
    </submittedName>
</protein>
<feature type="domain" description="Protein kinase" evidence="2">
    <location>
        <begin position="213"/>
        <end position="485"/>
    </location>
</feature>
<evidence type="ECO:0000313" key="3">
    <source>
        <dbReference type="EMBL" id="GAA1077098.1"/>
    </source>
</evidence>
<feature type="region of interest" description="Disordered" evidence="1">
    <location>
        <begin position="454"/>
        <end position="509"/>
    </location>
</feature>
<dbReference type="RefSeq" id="WP_344623006.1">
    <property type="nucleotide sequence ID" value="NZ_BAAALD010000012.1"/>
</dbReference>
<evidence type="ECO:0000256" key="1">
    <source>
        <dbReference type="SAM" id="MobiDB-lite"/>
    </source>
</evidence>
<gene>
    <name evidence="3" type="ORF">GCM10009663_18430</name>
</gene>
<dbReference type="Proteomes" id="UP001499987">
    <property type="component" value="Unassembled WGS sequence"/>
</dbReference>
<proteinExistence type="predicted"/>
<feature type="compositionally biased region" description="Low complexity" evidence="1">
    <location>
        <begin position="548"/>
        <end position="568"/>
    </location>
</feature>
<organism evidence="3 4">
    <name type="scientific">Kitasatospora arboriphila</name>
    <dbReference type="NCBI Taxonomy" id="258052"/>
    <lineage>
        <taxon>Bacteria</taxon>
        <taxon>Bacillati</taxon>
        <taxon>Actinomycetota</taxon>
        <taxon>Actinomycetes</taxon>
        <taxon>Kitasatosporales</taxon>
        <taxon>Streptomycetaceae</taxon>
        <taxon>Kitasatospora</taxon>
    </lineage>
</organism>
<evidence type="ECO:0000259" key="2">
    <source>
        <dbReference type="PROSITE" id="PS50011"/>
    </source>
</evidence>
<dbReference type="PROSITE" id="PS50011">
    <property type="entry name" value="PROTEIN_KINASE_DOM"/>
    <property type="match status" value="1"/>
</dbReference>
<name>A0ABN1TDN2_9ACTN</name>
<feature type="region of interest" description="Disordered" evidence="1">
    <location>
        <begin position="152"/>
        <end position="207"/>
    </location>
</feature>
<sequence>MADGTKAVVDTSVADGAALAVAIEDVEPEDGTAADGHGSTDGTPDAASDASDAGSAPAAATTRGKGSESRSEAAQQPSGAADDADGTEVGKAVSEAVEAAVTVREPASESSGADRATGAPATTSDTADAAPADDAGESTAQLSAAELAAELTARGAAAPARRPSRSGRPAPQAPAREDRPVVSTETLDADTGTLPAAKPAPLRHSGDKIGGRYRLEECITQSETFSSWRAVDEKLRRAVGVHLMAAGHRRAKAVLTAARAAALLNDPRFVQVLDAVQEGDLVYVVREWLPDASDLAHLLADGPMEPYDAYQMVRQVTDAVAAAHRRGQAHLRLTPRCVLRTDTGQYRINGIAVDAALRGLPTEEAERTDTRAIGALLFAALTHRWPYPEDRYDLRGMPKNLGCVPPDQVRAGVHKGLSELAARALCEHPPHHQDPITTPEQFAKAIALMPKVRQPEQPAPAFTAKPKPQPQPQPAQHSAAAHTAVLQPPHARPPHAPHPDPVPAPRPRRRRRLVRTALRTTASLVALAAIVVGSWQGVEYLNKSKNGQADAPPAQQSSAPPAQQSGAPLSGVTLDYTPTSFNAFGDRKDEHASELSLLKDGKADTAWTTQSYNDPFGGGYRPGTGLLLDLGSARPVGSVVVKLAGGAHTVELKALPGATSAPQISKAGFESFGDAIASGTSSNELQLKPKKPVTTRFLLIWLTAIPNDGSDYKGQVAEITVNG</sequence>
<accession>A0ABN1TDN2</accession>
<dbReference type="CDD" id="cd13973">
    <property type="entry name" value="PK_MviN-like"/>
    <property type="match status" value="1"/>
</dbReference>
<keyword evidence="3" id="KW-0808">Transferase</keyword>
<reference evidence="3 4" key="1">
    <citation type="journal article" date="2019" name="Int. J. Syst. Evol. Microbiol.">
        <title>The Global Catalogue of Microorganisms (GCM) 10K type strain sequencing project: providing services to taxonomists for standard genome sequencing and annotation.</title>
        <authorList>
            <consortium name="The Broad Institute Genomics Platform"/>
            <consortium name="The Broad Institute Genome Sequencing Center for Infectious Disease"/>
            <person name="Wu L."/>
            <person name="Ma J."/>
        </authorList>
    </citation>
    <scope>NUCLEOTIDE SEQUENCE [LARGE SCALE GENOMIC DNA]</scope>
    <source>
        <strain evidence="3 4">JCM 13002</strain>
    </source>
</reference>
<feature type="compositionally biased region" description="Pro residues" evidence="1">
    <location>
        <begin position="490"/>
        <end position="505"/>
    </location>
</feature>
<dbReference type="EMBL" id="BAAALD010000012">
    <property type="protein sequence ID" value="GAA1077098.1"/>
    <property type="molecule type" value="Genomic_DNA"/>
</dbReference>
<feature type="region of interest" description="Disordered" evidence="1">
    <location>
        <begin position="546"/>
        <end position="572"/>
    </location>
</feature>
<feature type="compositionally biased region" description="Low complexity" evidence="1">
    <location>
        <begin position="40"/>
        <end position="62"/>
    </location>
</feature>
<keyword evidence="4" id="KW-1185">Reference proteome</keyword>
<dbReference type="SUPFAM" id="SSF56112">
    <property type="entry name" value="Protein kinase-like (PK-like)"/>
    <property type="match status" value="1"/>
</dbReference>
<feature type="compositionally biased region" description="Low complexity" evidence="1">
    <location>
        <begin position="89"/>
        <end position="105"/>
    </location>
</feature>